<dbReference type="OrthoDB" id="8596007at2"/>
<feature type="transmembrane region" description="Helical" evidence="6">
    <location>
        <begin position="317"/>
        <end position="338"/>
    </location>
</feature>
<protein>
    <submittedName>
        <fullName evidence="8">MFS transporter</fullName>
    </submittedName>
</protein>
<dbReference type="Proteomes" id="UP000318801">
    <property type="component" value="Unassembled WGS sequence"/>
</dbReference>
<feature type="transmembrane region" description="Helical" evidence="6">
    <location>
        <begin position="417"/>
        <end position="435"/>
    </location>
</feature>
<name>A0A506U9E8_9HYPH</name>
<evidence type="ECO:0000313" key="8">
    <source>
        <dbReference type="EMBL" id="TPW29711.1"/>
    </source>
</evidence>
<evidence type="ECO:0000256" key="4">
    <source>
        <dbReference type="ARBA" id="ARBA00022989"/>
    </source>
</evidence>
<dbReference type="RefSeq" id="WP_141149434.1">
    <property type="nucleotide sequence ID" value="NZ_VHLG01000008.1"/>
</dbReference>
<keyword evidence="4 6" id="KW-1133">Transmembrane helix</keyword>
<dbReference type="PROSITE" id="PS50850">
    <property type="entry name" value="MFS"/>
    <property type="match status" value="1"/>
</dbReference>
<dbReference type="EMBL" id="VHLG01000008">
    <property type="protein sequence ID" value="TPW29711.1"/>
    <property type="molecule type" value="Genomic_DNA"/>
</dbReference>
<dbReference type="PANTHER" id="PTHR42718">
    <property type="entry name" value="MAJOR FACILITATOR SUPERFAMILY MULTIDRUG TRANSPORTER MFSC"/>
    <property type="match status" value="1"/>
</dbReference>
<feature type="transmembrane region" description="Helical" evidence="6">
    <location>
        <begin position="107"/>
        <end position="128"/>
    </location>
</feature>
<keyword evidence="3 6" id="KW-0812">Transmembrane</keyword>
<feature type="transmembrane region" description="Helical" evidence="6">
    <location>
        <begin position="55"/>
        <end position="74"/>
    </location>
</feature>
<dbReference type="PANTHER" id="PTHR42718:SF9">
    <property type="entry name" value="MAJOR FACILITATOR SUPERFAMILY MULTIDRUG TRANSPORTER MFSC"/>
    <property type="match status" value="1"/>
</dbReference>
<evidence type="ECO:0000259" key="7">
    <source>
        <dbReference type="PROSITE" id="PS50850"/>
    </source>
</evidence>
<dbReference type="GO" id="GO:0016020">
    <property type="term" value="C:membrane"/>
    <property type="evidence" value="ECO:0007669"/>
    <property type="project" value="UniProtKB-SubCell"/>
</dbReference>
<comment type="caution">
    <text evidence="8">The sequence shown here is derived from an EMBL/GenBank/DDBJ whole genome shotgun (WGS) entry which is preliminary data.</text>
</comment>
<keyword evidence="9" id="KW-1185">Reference proteome</keyword>
<gene>
    <name evidence="8" type="ORF">FJU08_12915</name>
</gene>
<accession>A0A506U9E8</accession>
<keyword evidence="2" id="KW-0813">Transport</keyword>
<feature type="transmembrane region" description="Helical" evidence="6">
    <location>
        <begin position="283"/>
        <end position="305"/>
    </location>
</feature>
<feature type="transmembrane region" description="Helical" evidence="6">
    <location>
        <begin position="165"/>
        <end position="185"/>
    </location>
</feature>
<reference evidence="8 9" key="1">
    <citation type="submission" date="2019-06" db="EMBL/GenBank/DDBJ databases">
        <authorList>
            <person name="Li M."/>
        </authorList>
    </citation>
    <scope>NUCLEOTIDE SEQUENCE [LARGE SCALE GENOMIC DNA]</scope>
    <source>
        <strain evidence="8 9">BGMRC2036</strain>
    </source>
</reference>
<dbReference type="AlphaFoldDB" id="A0A506U9E8"/>
<evidence type="ECO:0000256" key="1">
    <source>
        <dbReference type="ARBA" id="ARBA00004141"/>
    </source>
</evidence>
<dbReference type="Gene3D" id="1.20.1720.10">
    <property type="entry name" value="Multidrug resistance protein D"/>
    <property type="match status" value="1"/>
</dbReference>
<evidence type="ECO:0000256" key="5">
    <source>
        <dbReference type="ARBA" id="ARBA00023136"/>
    </source>
</evidence>
<feature type="transmembrane region" description="Helical" evidence="6">
    <location>
        <begin position="135"/>
        <end position="159"/>
    </location>
</feature>
<feature type="transmembrane region" description="Helical" evidence="6">
    <location>
        <begin position="502"/>
        <end position="519"/>
    </location>
</feature>
<keyword evidence="5 6" id="KW-0472">Membrane</keyword>
<feature type="transmembrane region" description="Helical" evidence="6">
    <location>
        <begin position="81"/>
        <end position="101"/>
    </location>
</feature>
<comment type="subcellular location">
    <subcellularLocation>
        <location evidence="1">Membrane</location>
        <topology evidence="1">Multi-pass membrane protein</topology>
    </subcellularLocation>
</comment>
<feature type="transmembrane region" description="Helical" evidence="6">
    <location>
        <begin position="372"/>
        <end position="396"/>
    </location>
</feature>
<dbReference type="Gene3D" id="1.20.1250.20">
    <property type="entry name" value="MFS general substrate transporter like domains"/>
    <property type="match status" value="1"/>
</dbReference>
<dbReference type="Pfam" id="PF07690">
    <property type="entry name" value="MFS_1"/>
    <property type="match status" value="1"/>
</dbReference>
<feature type="transmembrane region" description="Helical" evidence="6">
    <location>
        <begin position="228"/>
        <end position="255"/>
    </location>
</feature>
<evidence type="ECO:0000256" key="6">
    <source>
        <dbReference type="SAM" id="Phobius"/>
    </source>
</evidence>
<evidence type="ECO:0000256" key="2">
    <source>
        <dbReference type="ARBA" id="ARBA00022448"/>
    </source>
</evidence>
<evidence type="ECO:0000256" key="3">
    <source>
        <dbReference type="ARBA" id="ARBA00022692"/>
    </source>
</evidence>
<evidence type="ECO:0000313" key="9">
    <source>
        <dbReference type="Proteomes" id="UP000318801"/>
    </source>
</evidence>
<proteinExistence type="predicted"/>
<dbReference type="SUPFAM" id="SSF103473">
    <property type="entry name" value="MFS general substrate transporter"/>
    <property type="match status" value="1"/>
</dbReference>
<feature type="transmembrane region" description="Helical" evidence="6">
    <location>
        <begin position="197"/>
        <end position="216"/>
    </location>
</feature>
<dbReference type="PRINTS" id="PR01036">
    <property type="entry name" value="TCRTETB"/>
</dbReference>
<sequence>MSFKSTLKWQGLIILLLAQFGTMADNAGVSVSATSLALALHAQMSQIAVANAMYPLIAGSFMVSIGTLGLFLGWTRTFQIGVALLILAELIAATTHEIAIFNFGARSLAGFGASFLIPSVLGLVSVLYSGRDRVVAFGAIGAVVGIANIIAPMIFGFIIDAFSYRVAFLSLCGFFILLLAASLLLPGEAHKEDLKTYDRGGAVLVSLGLLLFSGGLMQTSSWGLVHPINAPVTLFGISPCLPLMIAGLLVLAGFWRFEVRRSATGQSCLVPVSFFTSPQIRAGVYMCAVMFFVLGAFTILGIPYLQMVAGYSAFETSLVLVFFPVGMVLSSLGTPILFSHLSSQMICRLGMVLSALACLVGAFGITRDGIGLLYFPATFLIGLGTGLIASQASIIVTEAVDQKLASQSGAVQAAARNIGQAIGVALIAWLLMFSLTDDFKSDARLNQNISASVLSDLSEVAAIPLMSNDDFGDAMTRFKIPEDDRSTFLAINRDARYDAAHMSWLVLALLILISIPLLTRSVPKHSLMQDKQTSEGETSAI</sequence>
<feature type="domain" description="Major facilitator superfamily (MFS) profile" evidence="7">
    <location>
        <begin position="11"/>
        <end position="526"/>
    </location>
</feature>
<dbReference type="GO" id="GO:0022857">
    <property type="term" value="F:transmembrane transporter activity"/>
    <property type="evidence" value="ECO:0007669"/>
    <property type="project" value="InterPro"/>
</dbReference>
<dbReference type="InterPro" id="IPR036259">
    <property type="entry name" value="MFS_trans_sf"/>
</dbReference>
<dbReference type="InterPro" id="IPR020846">
    <property type="entry name" value="MFS_dom"/>
</dbReference>
<feature type="transmembrane region" description="Helical" evidence="6">
    <location>
        <begin position="345"/>
        <end position="366"/>
    </location>
</feature>
<dbReference type="InterPro" id="IPR011701">
    <property type="entry name" value="MFS"/>
</dbReference>
<organism evidence="8 9">
    <name type="scientific">Martelella alba</name>
    <dbReference type="NCBI Taxonomy" id="2590451"/>
    <lineage>
        <taxon>Bacteria</taxon>
        <taxon>Pseudomonadati</taxon>
        <taxon>Pseudomonadota</taxon>
        <taxon>Alphaproteobacteria</taxon>
        <taxon>Hyphomicrobiales</taxon>
        <taxon>Aurantimonadaceae</taxon>
        <taxon>Martelella</taxon>
    </lineage>
</organism>